<feature type="non-terminal residue" evidence="1">
    <location>
        <position position="257"/>
    </location>
</feature>
<dbReference type="EMBL" id="BARU01034378">
    <property type="protein sequence ID" value="GAH63240.1"/>
    <property type="molecule type" value="Genomic_DNA"/>
</dbReference>
<comment type="caution">
    <text evidence="1">The sequence shown here is derived from an EMBL/GenBank/DDBJ whole genome shotgun (WGS) entry which is preliminary data.</text>
</comment>
<sequence length="257" mass="27709">VSLRLAGGGPQQTSLADALFNFSNIDLGQVPLGKLLGLPLRKLSGRARGSLDLRINRQGVVDQFSFNVLIRDLEVQPDEGPKLPLIPEAGFRISAIYDPVTEDLTAGLVNIQSASVRLPGIDLAGRASVSTDILRGRWEAVNTLELKGNLYPRRLAALLTGQGHLPGNLEVTGPLSAELSVTREGTVFSTHVRLDATETEFRRSDEVLKPRGVSLKLQLAAKLDRRNWRLEVDRGATELHLGANTFAGGGAVSDVRP</sequence>
<reference evidence="1" key="1">
    <citation type="journal article" date="2014" name="Front. Microbiol.">
        <title>High frequency of phylogenetically diverse reductive dehalogenase-homologous genes in deep subseafloor sedimentary metagenomes.</title>
        <authorList>
            <person name="Kawai M."/>
            <person name="Futagami T."/>
            <person name="Toyoda A."/>
            <person name="Takaki Y."/>
            <person name="Nishi S."/>
            <person name="Hori S."/>
            <person name="Arai W."/>
            <person name="Tsubouchi T."/>
            <person name="Morono Y."/>
            <person name="Uchiyama I."/>
            <person name="Ito T."/>
            <person name="Fujiyama A."/>
            <person name="Inagaki F."/>
            <person name="Takami H."/>
        </authorList>
    </citation>
    <scope>NUCLEOTIDE SEQUENCE</scope>
    <source>
        <strain evidence="1">Expedition CK06-06</strain>
    </source>
</reference>
<proteinExistence type="predicted"/>
<evidence type="ECO:0000313" key="1">
    <source>
        <dbReference type="EMBL" id="GAH63240.1"/>
    </source>
</evidence>
<accession>X1I1P0</accession>
<organism evidence="1">
    <name type="scientific">marine sediment metagenome</name>
    <dbReference type="NCBI Taxonomy" id="412755"/>
    <lineage>
        <taxon>unclassified sequences</taxon>
        <taxon>metagenomes</taxon>
        <taxon>ecological metagenomes</taxon>
    </lineage>
</organism>
<gene>
    <name evidence="1" type="ORF">S03H2_53972</name>
</gene>
<evidence type="ECO:0008006" key="2">
    <source>
        <dbReference type="Google" id="ProtNLM"/>
    </source>
</evidence>
<feature type="non-terminal residue" evidence="1">
    <location>
        <position position="1"/>
    </location>
</feature>
<protein>
    <recommendedName>
        <fullName evidence="2">AsmA domain-containing protein</fullName>
    </recommendedName>
</protein>
<dbReference type="AlphaFoldDB" id="X1I1P0"/>
<name>X1I1P0_9ZZZZ</name>